<dbReference type="AlphaFoldDB" id="A0A2M9ZC82"/>
<dbReference type="RefSeq" id="WP_100758819.1">
    <property type="nucleotide sequence ID" value="NZ_NPDT01000003.1"/>
</dbReference>
<comment type="caution">
    <text evidence="1">The sequence shown here is derived from an EMBL/GenBank/DDBJ whole genome shotgun (WGS) entry which is preliminary data.</text>
</comment>
<evidence type="ECO:0000313" key="1">
    <source>
        <dbReference type="EMBL" id="PJZ65927.1"/>
    </source>
</evidence>
<protein>
    <submittedName>
        <fullName evidence="1">Uncharacterized protein</fullName>
    </submittedName>
</protein>
<dbReference type="EMBL" id="NPDT01000003">
    <property type="protein sequence ID" value="PJZ65927.1"/>
    <property type="molecule type" value="Genomic_DNA"/>
</dbReference>
<dbReference type="Proteomes" id="UP000231912">
    <property type="component" value="Unassembled WGS sequence"/>
</dbReference>
<gene>
    <name evidence="1" type="ORF">CH371_10370</name>
</gene>
<organism evidence="1 2">
    <name type="scientific">Leptospira wolffii</name>
    <dbReference type="NCBI Taxonomy" id="409998"/>
    <lineage>
        <taxon>Bacteria</taxon>
        <taxon>Pseudomonadati</taxon>
        <taxon>Spirochaetota</taxon>
        <taxon>Spirochaetia</taxon>
        <taxon>Leptospirales</taxon>
        <taxon>Leptospiraceae</taxon>
        <taxon>Leptospira</taxon>
    </lineage>
</organism>
<evidence type="ECO:0000313" key="2">
    <source>
        <dbReference type="Proteomes" id="UP000231912"/>
    </source>
</evidence>
<accession>A0A2M9ZC82</accession>
<name>A0A2M9ZC82_9LEPT</name>
<reference evidence="1 2" key="1">
    <citation type="submission" date="2017-07" db="EMBL/GenBank/DDBJ databases">
        <title>Leptospira spp. isolated from tropical soils.</title>
        <authorList>
            <person name="Thibeaux R."/>
            <person name="Iraola G."/>
            <person name="Ferres I."/>
            <person name="Bierque E."/>
            <person name="Girault D."/>
            <person name="Soupe-Gilbert M.-E."/>
            <person name="Picardeau M."/>
            <person name="Goarant C."/>
        </authorList>
    </citation>
    <scope>NUCLEOTIDE SEQUENCE [LARGE SCALE GENOMIC DNA]</scope>
    <source>
        <strain evidence="1 2">FH2-C-A2</strain>
    </source>
</reference>
<sequence length="103" mass="12089">MILRIFYLNVALFVVALTLSLHSPLFSSPESAFPGESPTVKPLLRVLPAFRKEECDWAIRWDICLRCIESGFRYAQRIHFFPSGQYREHGCYSEERNFFLINE</sequence>
<proteinExistence type="predicted"/>